<dbReference type="Proteomes" id="UP001596154">
    <property type="component" value="Unassembled WGS sequence"/>
</dbReference>
<sequence length="136" mass="13311">MHPTVGTAPGGIGARPFAVAVLAAVVLVLLAGLGLTGPGTTGEAVVGAAAAAGHHGDAPPRTDDACDTACSLRTATRQEPHSEHPAPRGHLATCGHGTVIAPPGLARPSARTGHLPSSGTHAVHDRGRAPPVFSGT</sequence>
<feature type="transmembrane region" description="Helical" evidence="2">
    <location>
        <begin position="12"/>
        <end position="33"/>
    </location>
</feature>
<evidence type="ECO:0000313" key="3">
    <source>
        <dbReference type="EMBL" id="MFC5637842.1"/>
    </source>
</evidence>
<keyword evidence="4" id="KW-1185">Reference proteome</keyword>
<evidence type="ECO:0000256" key="1">
    <source>
        <dbReference type="SAM" id="MobiDB-lite"/>
    </source>
</evidence>
<reference evidence="4" key="1">
    <citation type="journal article" date="2019" name="Int. J. Syst. Evol. Microbiol.">
        <title>The Global Catalogue of Microorganisms (GCM) 10K type strain sequencing project: providing services to taxonomists for standard genome sequencing and annotation.</title>
        <authorList>
            <consortium name="The Broad Institute Genomics Platform"/>
            <consortium name="The Broad Institute Genome Sequencing Center for Infectious Disease"/>
            <person name="Wu L."/>
            <person name="Ma J."/>
        </authorList>
    </citation>
    <scope>NUCLEOTIDE SEQUENCE [LARGE SCALE GENOMIC DNA]</scope>
    <source>
        <strain evidence="4">CGMCC 4.7248</strain>
    </source>
</reference>
<comment type="caution">
    <text evidence="3">The sequence shown here is derived from an EMBL/GenBank/DDBJ whole genome shotgun (WGS) entry which is preliminary data.</text>
</comment>
<name>A0ABW0UWA7_9ACTN</name>
<evidence type="ECO:0000313" key="4">
    <source>
        <dbReference type="Proteomes" id="UP001596154"/>
    </source>
</evidence>
<accession>A0ABW0UWA7</accession>
<organism evidence="3 4">
    <name type="scientific">Streptomyces bullii</name>
    <dbReference type="NCBI Taxonomy" id="349910"/>
    <lineage>
        <taxon>Bacteria</taxon>
        <taxon>Bacillati</taxon>
        <taxon>Actinomycetota</taxon>
        <taxon>Actinomycetes</taxon>
        <taxon>Kitasatosporales</taxon>
        <taxon>Streptomycetaceae</taxon>
        <taxon>Streptomyces</taxon>
    </lineage>
</organism>
<evidence type="ECO:0000256" key="2">
    <source>
        <dbReference type="SAM" id="Phobius"/>
    </source>
</evidence>
<feature type="compositionally biased region" description="Basic and acidic residues" evidence="1">
    <location>
        <begin position="76"/>
        <end position="86"/>
    </location>
</feature>
<keyword evidence="2" id="KW-0812">Transmembrane</keyword>
<proteinExistence type="predicted"/>
<gene>
    <name evidence="3" type="ORF">ACFPZJ_29565</name>
</gene>
<keyword evidence="2" id="KW-1133">Transmembrane helix</keyword>
<dbReference type="RefSeq" id="WP_381027855.1">
    <property type="nucleotide sequence ID" value="NZ_JBHSNY010000011.1"/>
</dbReference>
<keyword evidence="2" id="KW-0472">Membrane</keyword>
<feature type="region of interest" description="Disordered" evidence="1">
    <location>
        <begin position="74"/>
        <end position="136"/>
    </location>
</feature>
<dbReference type="EMBL" id="JBHSNY010000011">
    <property type="protein sequence ID" value="MFC5637842.1"/>
    <property type="molecule type" value="Genomic_DNA"/>
</dbReference>
<protein>
    <submittedName>
        <fullName evidence="3">Uncharacterized protein</fullName>
    </submittedName>
</protein>